<keyword evidence="2 4" id="KW-0067">ATP-binding</keyword>
<dbReference type="InterPro" id="IPR005337">
    <property type="entry name" value="RapZ-like"/>
</dbReference>
<organism evidence="7 8">
    <name type="scientific">Marinospirillum insulare</name>
    <dbReference type="NCBI Taxonomy" id="217169"/>
    <lineage>
        <taxon>Bacteria</taxon>
        <taxon>Pseudomonadati</taxon>
        <taxon>Pseudomonadota</taxon>
        <taxon>Gammaproteobacteria</taxon>
        <taxon>Oceanospirillales</taxon>
        <taxon>Oceanospirillaceae</taxon>
        <taxon>Marinospirillum</taxon>
    </lineage>
</organism>
<evidence type="ECO:0000313" key="7">
    <source>
        <dbReference type="EMBL" id="GLR63185.1"/>
    </source>
</evidence>
<dbReference type="SUPFAM" id="SSF52540">
    <property type="entry name" value="P-loop containing nucleoside triphosphate hydrolases"/>
    <property type="match status" value="1"/>
</dbReference>
<evidence type="ECO:0000259" key="6">
    <source>
        <dbReference type="Pfam" id="PF22740"/>
    </source>
</evidence>
<dbReference type="NCBIfam" id="NF003828">
    <property type="entry name" value="PRK05416.1"/>
    <property type="match status" value="1"/>
</dbReference>
<name>A0ABQ5ZZ77_9GAMM</name>
<dbReference type="EMBL" id="BSOR01000011">
    <property type="protein sequence ID" value="GLR63185.1"/>
    <property type="molecule type" value="Genomic_DNA"/>
</dbReference>
<dbReference type="Pfam" id="PF03668">
    <property type="entry name" value="RapZ-like_N"/>
    <property type="match status" value="1"/>
</dbReference>
<dbReference type="RefSeq" id="WP_027850291.1">
    <property type="nucleotide sequence ID" value="NZ_BSOR01000011.1"/>
</dbReference>
<reference evidence="8" key="1">
    <citation type="journal article" date="2019" name="Int. J. Syst. Evol. Microbiol.">
        <title>The Global Catalogue of Microorganisms (GCM) 10K type strain sequencing project: providing services to taxonomists for standard genome sequencing and annotation.</title>
        <authorList>
            <consortium name="The Broad Institute Genomics Platform"/>
            <consortium name="The Broad Institute Genome Sequencing Center for Infectious Disease"/>
            <person name="Wu L."/>
            <person name="Ma J."/>
        </authorList>
    </citation>
    <scope>NUCLEOTIDE SEQUENCE [LARGE SCALE GENOMIC DNA]</scope>
    <source>
        <strain evidence="8">NBRC 100033</strain>
    </source>
</reference>
<evidence type="ECO:0000256" key="1">
    <source>
        <dbReference type="ARBA" id="ARBA00022741"/>
    </source>
</evidence>
<keyword evidence="1 4" id="KW-0547">Nucleotide-binding</keyword>
<keyword evidence="8" id="KW-1185">Reference proteome</keyword>
<gene>
    <name evidence="7" type="ORF">GCM10007878_06200</name>
</gene>
<evidence type="ECO:0000259" key="5">
    <source>
        <dbReference type="Pfam" id="PF03668"/>
    </source>
</evidence>
<protein>
    <submittedName>
        <fullName evidence="7">Nucleotide-binding protein</fullName>
    </submittedName>
</protein>
<comment type="caution">
    <text evidence="7">The sequence shown here is derived from an EMBL/GenBank/DDBJ whole genome shotgun (WGS) entry which is preliminary data.</text>
</comment>
<sequence length="290" mass="32275">MQLVIISGRSGSGKSAALHALEDLGYYAIDNLPAGLLTPLAQQAAVQNNLSRVAVSIDARNLSQDLNHFPNIMQELTADGVDVLVVYLNASAKTLMERFSATRRRHPLTRDGKLSLSEAIEQEEQLLIPLASSAGINLDTTRLSTHELRNTIAERVARKPQQSPTLLFQSFGFKNGVPLDADLIYDLRCLPNPFWDTSLRDKSGQDQEVIDFLAAQPLPQKMFTDISHFLESWLPNYKESNRSYITVALGCTGGQHRSVYLAERLGKHFEEQQPDVQIRHRDLSPSPLTS</sequence>
<dbReference type="Proteomes" id="UP001156682">
    <property type="component" value="Unassembled WGS sequence"/>
</dbReference>
<dbReference type="InterPro" id="IPR053930">
    <property type="entry name" value="RapZ-like_N"/>
</dbReference>
<keyword evidence="3 4" id="KW-0342">GTP-binding</keyword>
<proteinExistence type="inferred from homology"/>
<evidence type="ECO:0000256" key="2">
    <source>
        <dbReference type="ARBA" id="ARBA00022840"/>
    </source>
</evidence>
<dbReference type="PANTHER" id="PTHR30448:SF0">
    <property type="entry name" value="RNASE ADAPTER PROTEIN RAPZ"/>
    <property type="match status" value="1"/>
</dbReference>
<evidence type="ECO:0000313" key="8">
    <source>
        <dbReference type="Proteomes" id="UP001156682"/>
    </source>
</evidence>
<feature type="domain" description="RapZ C-terminal" evidence="6">
    <location>
        <begin position="166"/>
        <end position="283"/>
    </location>
</feature>
<dbReference type="InterPro" id="IPR027417">
    <property type="entry name" value="P-loop_NTPase"/>
</dbReference>
<accession>A0ABQ5ZZ77</accession>
<dbReference type="Gene3D" id="3.40.50.300">
    <property type="entry name" value="P-loop containing nucleotide triphosphate hydrolases"/>
    <property type="match status" value="1"/>
</dbReference>
<dbReference type="HAMAP" id="MF_00636">
    <property type="entry name" value="RapZ_like"/>
    <property type="match status" value="1"/>
</dbReference>
<dbReference type="PANTHER" id="PTHR30448">
    <property type="entry name" value="RNASE ADAPTER PROTEIN RAPZ"/>
    <property type="match status" value="1"/>
</dbReference>
<feature type="binding site" evidence="4">
    <location>
        <begin position="8"/>
        <end position="15"/>
    </location>
    <ligand>
        <name>ATP</name>
        <dbReference type="ChEBI" id="CHEBI:30616"/>
    </ligand>
</feature>
<feature type="binding site" evidence="4">
    <location>
        <begin position="58"/>
        <end position="61"/>
    </location>
    <ligand>
        <name>GTP</name>
        <dbReference type="ChEBI" id="CHEBI:37565"/>
    </ligand>
</feature>
<evidence type="ECO:0000256" key="3">
    <source>
        <dbReference type="ARBA" id="ARBA00023134"/>
    </source>
</evidence>
<feature type="domain" description="RapZ-like N-terminal" evidence="5">
    <location>
        <begin position="1"/>
        <end position="157"/>
    </location>
</feature>
<dbReference type="InterPro" id="IPR053931">
    <property type="entry name" value="RapZ_C"/>
</dbReference>
<dbReference type="Pfam" id="PF22740">
    <property type="entry name" value="PapZ_C"/>
    <property type="match status" value="1"/>
</dbReference>
<evidence type="ECO:0000256" key="4">
    <source>
        <dbReference type="HAMAP-Rule" id="MF_00636"/>
    </source>
</evidence>
<dbReference type="PIRSF" id="PIRSF005052">
    <property type="entry name" value="P-loopkin"/>
    <property type="match status" value="1"/>
</dbReference>